<dbReference type="Proteomes" id="UP000439113">
    <property type="component" value="Unassembled WGS sequence"/>
</dbReference>
<dbReference type="OrthoDB" id="9798237at2"/>
<gene>
    <name evidence="2" type="ORF">GJ654_04325</name>
</gene>
<accession>A0A6N8DL18</accession>
<reference evidence="2 3" key="1">
    <citation type="submission" date="2019-11" db="EMBL/GenBank/DDBJ databases">
        <title>Whole-genome sequence of a Rhodoblastus acidophilus DSM 142.</title>
        <authorList>
            <person name="Kyndt J.A."/>
            <person name="Meyer T.E."/>
        </authorList>
    </citation>
    <scope>NUCLEOTIDE SEQUENCE [LARGE SCALE GENOMIC DNA]</scope>
    <source>
        <strain evidence="2 3">DSM 142</strain>
    </source>
</reference>
<feature type="non-terminal residue" evidence="2">
    <location>
        <position position="97"/>
    </location>
</feature>
<evidence type="ECO:0000259" key="1">
    <source>
        <dbReference type="Pfam" id="PF13340"/>
    </source>
</evidence>
<dbReference type="AlphaFoldDB" id="A0A6N8DL18"/>
<evidence type="ECO:0000313" key="3">
    <source>
        <dbReference type="Proteomes" id="UP000439113"/>
    </source>
</evidence>
<protein>
    <submittedName>
        <fullName evidence="2">Transposase</fullName>
    </submittedName>
</protein>
<dbReference type="PANTHER" id="PTHR46637:SF1">
    <property type="entry name" value="BLL5188 PROTEIN"/>
    <property type="match status" value="1"/>
</dbReference>
<dbReference type="EMBL" id="WNKS01000003">
    <property type="protein sequence ID" value="MTV30215.1"/>
    <property type="molecule type" value="Genomic_DNA"/>
</dbReference>
<evidence type="ECO:0000313" key="2">
    <source>
        <dbReference type="EMBL" id="MTV30215.1"/>
    </source>
</evidence>
<dbReference type="PANTHER" id="PTHR46637">
    <property type="entry name" value="TIS1421-TRANSPOSASE PROTEIN A"/>
    <property type="match status" value="1"/>
</dbReference>
<feature type="domain" description="Insertion element IS402-like" evidence="1">
    <location>
        <begin position="7"/>
        <end position="80"/>
    </location>
</feature>
<dbReference type="InterPro" id="IPR025161">
    <property type="entry name" value="IS402-like_dom"/>
</dbReference>
<dbReference type="RefSeq" id="WP_155444892.1">
    <property type="nucleotide sequence ID" value="NZ_WNKS01000003.1"/>
</dbReference>
<dbReference type="Pfam" id="PF13340">
    <property type="entry name" value="DUF4096"/>
    <property type="match status" value="1"/>
</dbReference>
<sequence>MSVRLVLGDSQWVRMAPHLPGKVGDPGRSGADNRLFVEAVLWLARTGSPWRDLPEIFGNWNSVFVRFSRWSRDGVWDRLFVAMADDPDFEYIMIDST</sequence>
<dbReference type="InterPro" id="IPR052909">
    <property type="entry name" value="Transposase_6_like"/>
</dbReference>
<proteinExistence type="predicted"/>
<comment type="caution">
    <text evidence="2">The sequence shown here is derived from an EMBL/GenBank/DDBJ whole genome shotgun (WGS) entry which is preliminary data.</text>
</comment>
<name>A0A6N8DL18_RHOAC</name>
<organism evidence="2 3">
    <name type="scientific">Rhodoblastus acidophilus</name>
    <name type="common">Rhodopseudomonas acidophila</name>
    <dbReference type="NCBI Taxonomy" id="1074"/>
    <lineage>
        <taxon>Bacteria</taxon>
        <taxon>Pseudomonadati</taxon>
        <taxon>Pseudomonadota</taxon>
        <taxon>Alphaproteobacteria</taxon>
        <taxon>Hyphomicrobiales</taxon>
        <taxon>Rhodoblastaceae</taxon>
        <taxon>Rhodoblastus</taxon>
    </lineage>
</organism>